<dbReference type="AlphaFoldDB" id="A0A7R9L7N6"/>
<evidence type="ECO:0000256" key="3">
    <source>
        <dbReference type="ARBA" id="ARBA00022737"/>
    </source>
</evidence>
<accession>A0A7R9L7N6</accession>
<feature type="compositionally biased region" description="Polar residues" evidence="6">
    <location>
        <begin position="253"/>
        <end position="268"/>
    </location>
</feature>
<feature type="domain" description="RRM" evidence="7">
    <location>
        <begin position="1"/>
        <end position="75"/>
    </location>
</feature>
<evidence type="ECO:0000256" key="4">
    <source>
        <dbReference type="ARBA" id="ARBA00022884"/>
    </source>
</evidence>
<dbReference type="InterPro" id="IPR035979">
    <property type="entry name" value="RBD_domain_sf"/>
</dbReference>
<feature type="region of interest" description="Disordered" evidence="6">
    <location>
        <begin position="404"/>
        <end position="441"/>
    </location>
</feature>
<feature type="region of interest" description="Disordered" evidence="6">
    <location>
        <begin position="173"/>
        <end position="268"/>
    </location>
</feature>
<dbReference type="Proteomes" id="UP000759131">
    <property type="component" value="Unassembled WGS sequence"/>
</dbReference>
<keyword evidence="4 5" id="KW-0694">RNA-binding</keyword>
<dbReference type="OrthoDB" id="1875751at2759"/>
<dbReference type="GO" id="GO:0006417">
    <property type="term" value="P:regulation of translation"/>
    <property type="evidence" value="ECO:0007669"/>
    <property type="project" value="TreeGrafter"/>
</dbReference>
<protein>
    <recommendedName>
        <fullName evidence="7">RRM domain-containing protein</fullName>
    </recommendedName>
</protein>
<dbReference type="InterPro" id="IPR000504">
    <property type="entry name" value="RRM_dom"/>
</dbReference>
<dbReference type="InterPro" id="IPR012677">
    <property type="entry name" value="Nucleotide-bd_a/b_plait_sf"/>
</dbReference>
<dbReference type="Pfam" id="PF00076">
    <property type="entry name" value="RRM_1"/>
    <property type="match status" value="2"/>
</dbReference>
<evidence type="ECO:0000313" key="8">
    <source>
        <dbReference type="EMBL" id="CAD7635318.1"/>
    </source>
</evidence>
<dbReference type="GO" id="GO:0005737">
    <property type="term" value="C:cytoplasm"/>
    <property type="evidence" value="ECO:0007669"/>
    <property type="project" value="UniProtKB-SubCell"/>
</dbReference>
<dbReference type="PROSITE" id="PS50102">
    <property type="entry name" value="RRM"/>
    <property type="match status" value="2"/>
</dbReference>
<keyword evidence="9" id="KW-1185">Reference proteome</keyword>
<feature type="compositionally biased region" description="Pro residues" evidence="6">
    <location>
        <begin position="220"/>
        <end position="239"/>
    </location>
</feature>
<dbReference type="EMBL" id="OC871147">
    <property type="protein sequence ID" value="CAD7635318.1"/>
    <property type="molecule type" value="Genomic_DNA"/>
</dbReference>
<evidence type="ECO:0000256" key="1">
    <source>
        <dbReference type="ARBA" id="ARBA00004496"/>
    </source>
</evidence>
<feature type="domain" description="RRM" evidence="7">
    <location>
        <begin position="86"/>
        <end position="174"/>
    </location>
</feature>
<evidence type="ECO:0000259" key="7">
    <source>
        <dbReference type="PROSITE" id="PS50102"/>
    </source>
</evidence>
<dbReference type="SUPFAM" id="SSF54928">
    <property type="entry name" value="RNA-binding domain, RBD"/>
    <property type="match status" value="2"/>
</dbReference>
<evidence type="ECO:0000256" key="2">
    <source>
        <dbReference type="ARBA" id="ARBA00022490"/>
    </source>
</evidence>
<evidence type="ECO:0000256" key="5">
    <source>
        <dbReference type="PROSITE-ProRule" id="PRU00176"/>
    </source>
</evidence>
<dbReference type="PANTHER" id="PTHR48032:SF18">
    <property type="entry name" value="RRM DOMAIN-CONTAINING PROTEIN"/>
    <property type="match status" value="1"/>
</dbReference>
<comment type="subcellular location">
    <subcellularLocation>
        <location evidence="1">Cytoplasm</location>
    </subcellularLocation>
</comment>
<feature type="non-terminal residue" evidence="8">
    <location>
        <position position="441"/>
    </location>
</feature>
<evidence type="ECO:0000313" key="9">
    <source>
        <dbReference type="Proteomes" id="UP000759131"/>
    </source>
</evidence>
<keyword evidence="3" id="KW-0677">Repeat</keyword>
<proteinExistence type="predicted"/>
<dbReference type="EMBL" id="CAJPIZ010016572">
    <property type="protein sequence ID" value="CAG2115748.1"/>
    <property type="molecule type" value="Genomic_DNA"/>
</dbReference>
<dbReference type="PANTHER" id="PTHR48032">
    <property type="entry name" value="RNA-BINDING PROTEIN MUSASHI HOMOLOG RBP6"/>
    <property type="match status" value="1"/>
</dbReference>
<reference evidence="8" key="1">
    <citation type="submission" date="2020-11" db="EMBL/GenBank/DDBJ databases">
        <authorList>
            <person name="Tran Van P."/>
        </authorList>
    </citation>
    <scope>NUCLEOTIDE SEQUENCE</scope>
</reference>
<keyword evidence="2" id="KW-0963">Cytoplasm</keyword>
<feature type="compositionally biased region" description="Low complexity" evidence="6">
    <location>
        <begin position="407"/>
        <end position="423"/>
    </location>
</feature>
<sequence>ETLHRRPELGDNNRRYGEVTDCVVMKNADTGRSRGFGFVTFKDPSSVQIVIASGPHILDGRTIDPKECNPKSAQKGKRDAKVGNFPKVFLGGLPPNVNESTLRDFFSKYGKVVEVVIMYDQEKKKTRGFGFLSFDNEDTIDKVVQDHFVTISGKQCLRHRMREGFKVEIKRAEPRDKATGKPLTSLMAGNPMQQPGGGHPMSGGMPPWNPMWGHQSGPPMHVPPPPGQPPPPQSGPLPGMPNGMIPSAYPPSAWNSSQQTGAYSAGNGWTQPPNYQNYQQWTGYGYPPQGWAQGYSYGPYNTSYPGYGQGSGQNPANASQTPVAQTPIGANAAGTVAAVGAYMPAAGVNTTITPAQVISNVGSSAPQTSGTYPQEASSYGPARVGSYTSAPNYANYALQGGGDAPTASSNAYGSANAANASSAPYTRASSQAQGYHPYRRV</sequence>
<organism evidence="8">
    <name type="scientific">Medioppia subpectinata</name>
    <dbReference type="NCBI Taxonomy" id="1979941"/>
    <lineage>
        <taxon>Eukaryota</taxon>
        <taxon>Metazoa</taxon>
        <taxon>Ecdysozoa</taxon>
        <taxon>Arthropoda</taxon>
        <taxon>Chelicerata</taxon>
        <taxon>Arachnida</taxon>
        <taxon>Acari</taxon>
        <taxon>Acariformes</taxon>
        <taxon>Sarcoptiformes</taxon>
        <taxon>Oribatida</taxon>
        <taxon>Brachypylina</taxon>
        <taxon>Oppioidea</taxon>
        <taxon>Oppiidae</taxon>
        <taxon>Medioppia</taxon>
    </lineage>
</organism>
<dbReference type="GO" id="GO:0003729">
    <property type="term" value="F:mRNA binding"/>
    <property type="evidence" value="ECO:0007669"/>
    <property type="project" value="TreeGrafter"/>
</dbReference>
<dbReference type="Gene3D" id="3.30.70.330">
    <property type="match status" value="2"/>
</dbReference>
<evidence type="ECO:0000256" key="6">
    <source>
        <dbReference type="SAM" id="MobiDB-lite"/>
    </source>
</evidence>
<name>A0A7R9L7N6_9ACAR</name>
<gene>
    <name evidence="8" type="ORF">OSB1V03_LOCUS15709</name>
</gene>
<dbReference type="SMART" id="SM00360">
    <property type="entry name" value="RRM"/>
    <property type="match status" value="2"/>
</dbReference>